<gene>
    <name evidence="1" type="ORF">FISHEDRAFT_57267</name>
</gene>
<proteinExistence type="predicted"/>
<reference evidence="1 2" key="1">
    <citation type="journal article" date="2015" name="Fungal Genet. Biol.">
        <title>Evolution of novel wood decay mechanisms in Agaricales revealed by the genome sequences of Fistulina hepatica and Cylindrobasidium torrendii.</title>
        <authorList>
            <person name="Floudas D."/>
            <person name="Held B.W."/>
            <person name="Riley R."/>
            <person name="Nagy L.G."/>
            <person name="Koehler G."/>
            <person name="Ransdell A.S."/>
            <person name="Younus H."/>
            <person name="Chow J."/>
            <person name="Chiniquy J."/>
            <person name="Lipzen A."/>
            <person name="Tritt A."/>
            <person name="Sun H."/>
            <person name="Haridas S."/>
            <person name="LaButti K."/>
            <person name="Ohm R.A."/>
            <person name="Kues U."/>
            <person name="Blanchette R.A."/>
            <person name="Grigoriev I.V."/>
            <person name="Minto R.E."/>
            <person name="Hibbett D.S."/>
        </authorList>
    </citation>
    <scope>NUCLEOTIDE SEQUENCE [LARGE SCALE GENOMIC DNA]</scope>
    <source>
        <strain evidence="1 2">ATCC 64428</strain>
    </source>
</reference>
<accession>A0A0D7AJB4</accession>
<organism evidence="1 2">
    <name type="scientific">Fistulina hepatica ATCC 64428</name>
    <dbReference type="NCBI Taxonomy" id="1128425"/>
    <lineage>
        <taxon>Eukaryota</taxon>
        <taxon>Fungi</taxon>
        <taxon>Dikarya</taxon>
        <taxon>Basidiomycota</taxon>
        <taxon>Agaricomycotina</taxon>
        <taxon>Agaricomycetes</taxon>
        <taxon>Agaricomycetidae</taxon>
        <taxon>Agaricales</taxon>
        <taxon>Fistulinaceae</taxon>
        <taxon>Fistulina</taxon>
    </lineage>
</organism>
<dbReference type="EMBL" id="KN881675">
    <property type="protein sequence ID" value="KIY50415.1"/>
    <property type="molecule type" value="Genomic_DNA"/>
</dbReference>
<dbReference type="AlphaFoldDB" id="A0A0D7AJB4"/>
<evidence type="ECO:0000313" key="2">
    <source>
        <dbReference type="Proteomes" id="UP000054144"/>
    </source>
</evidence>
<evidence type="ECO:0000313" key="1">
    <source>
        <dbReference type="EMBL" id="KIY50415.1"/>
    </source>
</evidence>
<protein>
    <submittedName>
        <fullName evidence="1">Uncharacterized protein</fullName>
    </submittedName>
</protein>
<name>A0A0D7AJB4_9AGAR</name>
<dbReference type="Proteomes" id="UP000054144">
    <property type="component" value="Unassembled WGS sequence"/>
</dbReference>
<keyword evidence="2" id="KW-1185">Reference proteome</keyword>
<sequence>MPATVHKYISSNTSEPINPMRLLQPAQIPVLHSKGRIEARRWPIDNTKGGEHLNQVTLGNLTIEDQSIGVASISSLKCLRLTGTLLDSSDEKITYGSTQIPSSSSIVDTGTTLAYLTVDAYDA</sequence>